<keyword evidence="2" id="KW-1185">Reference proteome</keyword>
<reference evidence="2" key="1">
    <citation type="journal article" date="2019" name="Int. J. Syst. Evol. Microbiol.">
        <title>The Global Catalogue of Microorganisms (GCM) 10K type strain sequencing project: providing services to taxonomists for standard genome sequencing and annotation.</title>
        <authorList>
            <consortium name="The Broad Institute Genomics Platform"/>
            <consortium name="The Broad Institute Genome Sequencing Center for Infectious Disease"/>
            <person name="Wu L."/>
            <person name="Ma J."/>
        </authorList>
    </citation>
    <scope>NUCLEOTIDE SEQUENCE [LARGE SCALE GENOMIC DNA]</scope>
    <source>
        <strain evidence="2">JCM 18053</strain>
    </source>
</reference>
<dbReference type="Proteomes" id="UP001499852">
    <property type="component" value="Unassembled WGS sequence"/>
</dbReference>
<sequence>MSAKIAESLIFTPPYGPKRQIRITHPEEEERVTLDILWETNRALPGDAVRYEPMQHPPSNARLQELLLELLCAVRRKPYSFDLT</sequence>
<name>A0ABP9P255_9BACT</name>
<protein>
    <submittedName>
        <fullName evidence="1">Uncharacterized protein</fullName>
    </submittedName>
</protein>
<dbReference type="EMBL" id="BAABIA010000003">
    <property type="protein sequence ID" value="GAA5139383.1"/>
    <property type="molecule type" value="Genomic_DNA"/>
</dbReference>
<proteinExistence type="predicted"/>
<accession>A0ABP9P255</accession>
<evidence type="ECO:0000313" key="1">
    <source>
        <dbReference type="EMBL" id="GAA5139383.1"/>
    </source>
</evidence>
<comment type="caution">
    <text evidence="1">The sequence shown here is derived from an EMBL/GenBank/DDBJ whole genome shotgun (WGS) entry which is preliminary data.</text>
</comment>
<evidence type="ECO:0000313" key="2">
    <source>
        <dbReference type="Proteomes" id="UP001499852"/>
    </source>
</evidence>
<gene>
    <name evidence="1" type="ORF">GCM10023213_19970</name>
</gene>
<organism evidence="1 2">
    <name type="scientific">Prosthecobacter algae</name>
    <dbReference type="NCBI Taxonomy" id="1144682"/>
    <lineage>
        <taxon>Bacteria</taxon>
        <taxon>Pseudomonadati</taxon>
        <taxon>Verrucomicrobiota</taxon>
        <taxon>Verrucomicrobiia</taxon>
        <taxon>Verrucomicrobiales</taxon>
        <taxon>Verrucomicrobiaceae</taxon>
        <taxon>Prosthecobacter</taxon>
    </lineage>
</organism>